<dbReference type="SUPFAM" id="SSF51182">
    <property type="entry name" value="RmlC-like cupins"/>
    <property type="match status" value="1"/>
</dbReference>
<proteinExistence type="predicted"/>
<dbReference type="CDD" id="cd02227">
    <property type="entry name" value="cupin_TM1112-like"/>
    <property type="match status" value="1"/>
</dbReference>
<reference evidence="4" key="1">
    <citation type="journal article" date="2019" name="Int. J. Syst. Evol. Microbiol.">
        <title>The Global Catalogue of Microorganisms (GCM) 10K type strain sequencing project: providing services to taxonomists for standard genome sequencing and annotation.</title>
        <authorList>
            <consortium name="The Broad Institute Genomics Platform"/>
            <consortium name="The Broad Institute Genome Sequencing Center for Infectious Disease"/>
            <person name="Wu L."/>
            <person name="Ma J."/>
        </authorList>
    </citation>
    <scope>NUCLEOTIDE SEQUENCE [LARGE SCALE GENOMIC DNA]</scope>
    <source>
        <strain evidence="4">CGMCC 1.15304</strain>
    </source>
</reference>
<comment type="caution">
    <text evidence="3">The sequence shown here is derived from an EMBL/GenBank/DDBJ whole genome shotgun (WGS) entry which is preliminary data.</text>
</comment>
<name>A0ABV8UBP1_9PROT</name>
<evidence type="ECO:0000256" key="1">
    <source>
        <dbReference type="SAM" id="MobiDB-lite"/>
    </source>
</evidence>
<feature type="domain" description="(S)-ureidoglycine aminohydrolase cupin" evidence="2">
    <location>
        <begin position="41"/>
        <end position="114"/>
    </location>
</feature>
<dbReference type="InterPro" id="IPR008579">
    <property type="entry name" value="UGlyAH_Cupin_dom"/>
</dbReference>
<dbReference type="InterPro" id="IPR014710">
    <property type="entry name" value="RmlC-like_jellyroll"/>
</dbReference>
<dbReference type="Proteomes" id="UP001595776">
    <property type="component" value="Unassembled WGS sequence"/>
</dbReference>
<accession>A0ABV8UBP1</accession>
<dbReference type="PANTHER" id="PTHR40943">
    <property type="entry name" value="CYTOPLASMIC PROTEIN-RELATED"/>
    <property type="match status" value="1"/>
</dbReference>
<organism evidence="3 4">
    <name type="scientific">Kordiimonas lipolytica</name>
    <dbReference type="NCBI Taxonomy" id="1662421"/>
    <lineage>
        <taxon>Bacteria</taxon>
        <taxon>Pseudomonadati</taxon>
        <taxon>Pseudomonadota</taxon>
        <taxon>Alphaproteobacteria</taxon>
        <taxon>Kordiimonadales</taxon>
        <taxon>Kordiimonadaceae</taxon>
        <taxon>Kordiimonas</taxon>
    </lineage>
</organism>
<dbReference type="Gene3D" id="2.60.120.10">
    <property type="entry name" value="Jelly Rolls"/>
    <property type="match status" value="1"/>
</dbReference>
<dbReference type="RefSeq" id="WP_068145966.1">
    <property type="nucleotide sequence ID" value="NZ_JBHSCR010000007.1"/>
</dbReference>
<dbReference type="InterPro" id="IPR011051">
    <property type="entry name" value="RmlC_Cupin_sf"/>
</dbReference>
<gene>
    <name evidence="3" type="ORF">ACFO5Q_10230</name>
</gene>
<evidence type="ECO:0000259" key="2">
    <source>
        <dbReference type="Pfam" id="PF05899"/>
    </source>
</evidence>
<dbReference type="EMBL" id="JBHSCR010000007">
    <property type="protein sequence ID" value="MFC4348221.1"/>
    <property type="molecule type" value="Genomic_DNA"/>
</dbReference>
<protein>
    <submittedName>
        <fullName evidence="3">Cupin domain-containing protein</fullName>
    </submittedName>
</protein>
<keyword evidence="4" id="KW-1185">Reference proteome</keyword>
<evidence type="ECO:0000313" key="4">
    <source>
        <dbReference type="Proteomes" id="UP001595776"/>
    </source>
</evidence>
<dbReference type="Pfam" id="PF05899">
    <property type="entry name" value="Cupin_3"/>
    <property type="match status" value="1"/>
</dbReference>
<dbReference type="PANTHER" id="PTHR40943:SF2">
    <property type="entry name" value="(S)-UREIDOGLYCINE AMINOHYDROLASE CUPIN DOMAIN-CONTAINING PROTEIN"/>
    <property type="match status" value="1"/>
</dbReference>
<feature type="region of interest" description="Disordered" evidence="1">
    <location>
        <begin position="1"/>
        <end position="26"/>
    </location>
</feature>
<evidence type="ECO:0000313" key="3">
    <source>
        <dbReference type="EMBL" id="MFC4348221.1"/>
    </source>
</evidence>
<sequence length="120" mass="13100">MAGVSIVSFDSVTPEREEGLPDSSKLISGTPLQVTENVFEGASGKFFTGYWSSAAGKWHVNYDGEEEFCHILEGEIELTSEDGDTQRFKAGDKFVVPAGFKGTWETIEPCKKLYVIALVG</sequence>